<evidence type="ECO:0000256" key="4">
    <source>
        <dbReference type="ARBA" id="ARBA00023136"/>
    </source>
</evidence>
<comment type="subcellular location">
    <subcellularLocation>
        <location evidence="1">Membrane</location>
        <topology evidence="1">Multi-pass membrane protein</topology>
    </subcellularLocation>
</comment>
<dbReference type="InterPro" id="IPR052337">
    <property type="entry name" value="SAT4-like"/>
</dbReference>
<dbReference type="Proteomes" id="UP000297910">
    <property type="component" value="Unassembled WGS sequence"/>
</dbReference>
<evidence type="ECO:0000313" key="8">
    <source>
        <dbReference type="EMBL" id="TGO27210.1"/>
    </source>
</evidence>
<evidence type="ECO:0000313" key="9">
    <source>
        <dbReference type="Proteomes" id="UP000297910"/>
    </source>
</evidence>
<feature type="domain" description="Rhodopsin" evidence="7">
    <location>
        <begin position="44"/>
        <end position="146"/>
    </location>
</feature>
<gene>
    <name evidence="8" type="ORF">BPAE_0045g00070</name>
</gene>
<keyword evidence="4 6" id="KW-0472">Membrane</keyword>
<accession>A0A4Z1FV89</accession>
<feature type="transmembrane region" description="Helical" evidence="6">
    <location>
        <begin position="24"/>
        <end position="43"/>
    </location>
</feature>
<dbReference type="PANTHER" id="PTHR33048">
    <property type="entry name" value="PTH11-LIKE INTEGRAL MEMBRANE PROTEIN (AFU_ORTHOLOGUE AFUA_5G11245)"/>
    <property type="match status" value="1"/>
</dbReference>
<reference evidence="8 9" key="1">
    <citation type="submission" date="2017-12" db="EMBL/GenBank/DDBJ databases">
        <title>Comparative genomics of Botrytis spp.</title>
        <authorList>
            <person name="Valero-Jimenez C.A."/>
            <person name="Tapia P."/>
            <person name="Veloso J."/>
            <person name="Silva-Moreno E."/>
            <person name="Staats M."/>
            <person name="Valdes J.H."/>
            <person name="Van Kan J.A.L."/>
        </authorList>
    </citation>
    <scope>NUCLEOTIDE SEQUENCE [LARGE SCALE GENOMIC DNA]</scope>
    <source>
        <strain evidence="8 9">Bp0003</strain>
    </source>
</reference>
<comment type="similarity">
    <text evidence="5">Belongs to the SAT4 family.</text>
</comment>
<feature type="transmembrane region" description="Helical" evidence="6">
    <location>
        <begin position="63"/>
        <end position="85"/>
    </location>
</feature>
<evidence type="ECO:0000256" key="3">
    <source>
        <dbReference type="ARBA" id="ARBA00022989"/>
    </source>
</evidence>
<sequence length="233" mass="25445">MAMYSLDATEQLIADGMNPESSSMAIVLSSIILSSPQIVFVTARSLLRLLTEVPPTWGLDDHLITVSLFLNLSLAASCLVAAFLANMGHHLLWVQPTKLVIGLKVLYAIDIINVLALSIPKLAILFLYKRLFIISKLTNYAIKCATYAVIVTDIVIILVPVPVVWKLDVPSRIKMGFALEFIIGGLPPKMMETPTRGLVPMTSVKVGTSEADVDKWSSGDEVKVTKMEKVHLG</sequence>
<feature type="transmembrane region" description="Helical" evidence="6">
    <location>
        <begin position="105"/>
        <end position="128"/>
    </location>
</feature>
<proteinExistence type="inferred from homology"/>
<keyword evidence="2 6" id="KW-0812">Transmembrane</keyword>
<comment type="caution">
    <text evidence="8">The sequence shown here is derived from an EMBL/GenBank/DDBJ whole genome shotgun (WGS) entry which is preliminary data.</text>
</comment>
<protein>
    <recommendedName>
        <fullName evidence="7">Rhodopsin domain-containing protein</fullName>
    </recommendedName>
</protein>
<evidence type="ECO:0000256" key="6">
    <source>
        <dbReference type="SAM" id="Phobius"/>
    </source>
</evidence>
<dbReference type="AlphaFoldDB" id="A0A4Z1FV89"/>
<dbReference type="Pfam" id="PF20684">
    <property type="entry name" value="Fung_rhodopsin"/>
    <property type="match status" value="1"/>
</dbReference>
<name>A0A4Z1FV89_9HELO</name>
<evidence type="ECO:0000256" key="1">
    <source>
        <dbReference type="ARBA" id="ARBA00004141"/>
    </source>
</evidence>
<dbReference type="GO" id="GO:0016020">
    <property type="term" value="C:membrane"/>
    <property type="evidence" value="ECO:0007669"/>
    <property type="project" value="UniProtKB-SubCell"/>
</dbReference>
<organism evidence="8 9">
    <name type="scientific">Botrytis paeoniae</name>
    <dbReference type="NCBI Taxonomy" id="278948"/>
    <lineage>
        <taxon>Eukaryota</taxon>
        <taxon>Fungi</taxon>
        <taxon>Dikarya</taxon>
        <taxon>Ascomycota</taxon>
        <taxon>Pezizomycotina</taxon>
        <taxon>Leotiomycetes</taxon>
        <taxon>Helotiales</taxon>
        <taxon>Sclerotiniaceae</taxon>
        <taxon>Botrytis</taxon>
    </lineage>
</organism>
<evidence type="ECO:0000256" key="2">
    <source>
        <dbReference type="ARBA" id="ARBA00022692"/>
    </source>
</evidence>
<evidence type="ECO:0000259" key="7">
    <source>
        <dbReference type="Pfam" id="PF20684"/>
    </source>
</evidence>
<evidence type="ECO:0000256" key="5">
    <source>
        <dbReference type="ARBA" id="ARBA00038359"/>
    </source>
</evidence>
<keyword evidence="3 6" id="KW-1133">Transmembrane helix</keyword>
<dbReference type="PANTHER" id="PTHR33048:SF47">
    <property type="entry name" value="INTEGRAL MEMBRANE PROTEIN-RELATED"/>
    <property type="match status" value="1"/>
</dbReference>
<dbReference type="InterPro" id="IPR049326">
    <property type="entry name" value="Rhodopsin_dom_fungi"/>
</dbReference>
<keyword evidence="9" id="KW-1185">Reference proteome</keyword>
<dbReference type="EMBL" id="PQXI01000045">
    <property type="protein sequence ID" value="TGO27210.1"/>
    <property type="molecule type" value="Genomic_DNA"/>
</dbReference>
<feature type="transmembrane region" description="Helical" evidence="6">
    <location>
        <begin position="140"/>
        <end position="165"/>
    </location>
</feature>